<accession>A0A9N8PTV3</accession>
<dbReference type="AlphaFoldDB" id="A0A9N8PTV3"/>
<sequence>MHLRSGKRPRPDPPPRVVRRKRRPFRLLDLPIEIRLMIYGYAVGHQNVSWTVTYESEAGFMLELGDLHVTDDKRNIDHRHRSHNLLRTCRLISQEVLPILYNQTRFDIGFYLNGAIKNPFRTGYQLQLTSGRDKLARGLAKVVLERVKHIRILFRKIVHTWAVQILSNCSGRGRWLKSLRFTFINSDFTSSPHDMWYTTISFDFAFYRGNAVLEFVDANPTDATIVEFKERLKAIGHEFPLSIIKESDVSSGKKDWWSELND</sequence>
<name>A0A9N8PTV3_9PEZI</name>
<dbReference type="PANTHER" id="PTHR42085">
    <property type="entry name" value="F-BOX DOMAIN-CONTAINING PROTEIN"/>
    <property type="match status" value="1"/>
</dbReference>
<dbReference type="Pfam" id="PF24864">
    <property type="entry name" value="DUF7730"/>
    <property type="match status" value="1"/>
</dbReference>
<evidence type="ECO:0000259" key="1">
    <source>
        <dbReference type="Pfam" id="PF24864"/>
    </source>
</evidence>
<dbReference type="Proteomes" id="UP000745764">
    <property type="component" value="Unassembled WGS sequence"/>
</dbReference>
<gene>
    <name evidence="2" type="ORF">AWRI4620_LOCUS4994</name>
</gene>
<dbReference type="InterPro" id="IPR038883">
    <property type="entry name" value="AN11006-like"/>
</dbReference>
<feature type="domain" description="DUF7730" evidence="1">
    <location>
        <begin position="28"/>
        <end position="108"/>
    </location>
</feature>
<evidence type="ECO:0000313" key="2">
    <source>
        <dbReference type="EMBL" id="CAD0110739.1"/>
    </source>
</evidence>
<dbReference type="OrthoDB" id="5314997at2759"/>
<reference evidence="2" key="1">
    <citation type="submission" date="2020-06" db="EMBL/GenBank/DDBJ databases">
        <authorList>
            <person name="Onetto C."/>
        </authorList>
    </citation>
    <scope>NUCLEOTIDE SEQUENCE</scope>
</reference>
<keyword evidence="3" id="KW-1185">Reference proteome</keyword>
<comment type="caution">
    <text evidence="2">The sequence shown here is derived from an EMBL/GenBank/DDBJ whole genome shotgun (WGS) entry which is preliminary data.</text>
</comment>
<organism evidence="2 3">
    <name type="scientific">Aureobasidium uvarum</name>
    <dbReference type="NCBI Taxonomy" id="2773716"/>
    <lineage>
        <taxon>Eukaryota</taxon>
        <taxon>Fungi</taxon>
        <taxon>Dikarya</taxon>
        <taxon>Ascomycota</taxon>
        <taxon>Pezizomycotina</taxon>
        <taxon>Dothideomycetes</taxon>
        <taxon>Dothideomycetidae</taxon>
        <taxon>Dothideales</taxon>
        <taxon>Saccotheciaceae</taxon>
        <taxon>Aureobasidium</taxon>
    </lineage>
</organism>
<proteinExistence type="predicted"/>
<dbReference type="InterPro" id="IPR056632">
    <property type="entry name" value="DUF7730"/>
</dbReference>
<dbReference type="EMBL" id="CAINUL010000006">
    <property type="protein sequence ID" value="CAD0110739.1"/>
    <property type="molecule type" value="Genomic_DNA"/>
</dbReference>
<dbReference type="PANTHER" id="PTHR42085:SF2">
    <property type="entry name" value="F-BOX DOMAIN-CONTAINING PROTEIN"/>
    <property type="match status" value="1"/>
</dbReference>
<protein>
    <recommendedName>
        <fullName evidence="1">DUF7730 domain-containing protein</fullName>
    </recommendedName>
</protein>
<evidence type="ECO:0000313" key="3">
    <source>
        <dbReference type="Proteomes" id="UP000745764"/>
    </source>
</evidence>